<evidence type="ECO:0000313" key="4">
    <source>
        <dbReference type="Proteomes" id="UP000605201"/>
    </source>
</evidence>
<dbReference type="PROSITE" id="PS50943">
    <property type="entry name" value="HTH_CROC1"/>
    <property type="match status" value="1"/>
</dbReference>
<evidence type="ECO:0000256" key="1">
    <source>
        <dbReference type="ARBA" id="ARBA00007227"/>
    </source>
</evidence>
<comment type="similarity">
    <text evidence="1">Belongs to the short-chain fatty acyl-CoA assimilation regulator (ScfR) family.</text>
</comment>
<dbReference type="CDD" id="cd00093">
    <property type="entry name" value="HTH_XRE"/>
    <property type="match status" value="1"/>
</dbReference>
<dbReference type="SMART" id="SM00530">
    <property type="entry name" value="HTH_XRE"/>
    <property type="match status" value="1"/>
</dbReference>
<organism evidence="3 4">
    <name type="scientific">Candidatus Desulfatibia vada</name>
    <dbReference type="NCBI Taxonomy" id="2841696"/>
    <lineage>
        <taxon>Bacteria</taxon>
        <taxon>Pseudomonadati</taxon>
        <taxon>Thermodesulfobacteriota</taxon>
        <taxon>Desulfobacteria</taxon>
        <taxon>Desulfobacterales</taxon>
        <taxon>Desulfobacterales incertae sedis</taxon>
        <taxon>Candidatus Desulfatibia</taxon>
    </lineage>
</organism>
<sequence length="378" mass="43420">MKVDLGFIGENIRSLRRQRGWTMAELAAKTGMNQVPLGRIERGVNAPSASVIYRLAKALGVSVDTLFAEHEKDFRSFQHESARDPFLVPMDKPDEVLPSKLKAMAQDIIDAFWTLEDICNAQKQAKIPLLIPFESSRQGMEMLSETVRRYIGIEHGVVFDYFELFENQGFRVVVVPMPKIIDSFSYYDPLCQNAFFFLNSRPNPERQLFRLAYELGKVLILTYAVNRGEQIFKTDDGATFPGKKPLTAHRAARRFAATFLMPAGAVRETVAQLGIRKKRWSYELLLRIKHRFGISAEAFLYRLDELNLIDPALIEPLKEKIHKHYGKTDFSEPDFSRRLLTPNGRLWDLVLTGKEVDNGREEVVKIEQVLNKWKVVKK</sequence>
<dbReference type="PANTHER" id="PTHR43236">
    <property type="entry name" value="ANTITOXIN HIGA1"/>
    <property type="match status" value="1"/>
</dbReference>
<dbReference type="InterPro" id="IPR052345">
    <property type="entry name" value="Rad_response_metalloprotease"/>
</dbReference>
<dbReference type="Pfam" id="PF01381">
    <property type="entry name" value="HTH_3"/>
    <property type="match status" value="1"/>
</dbReference>
<reference evidence="3 4" key="1">
    <citation type="submission" date="2020-08" db="EMBL/GenBank/DDBJ databases">
        <title>Bridging the membrane lipid divide: bacteria of the FCB group superphylum have the potential to synthesize archaeal ether lipids.</title>
        <authorList>
            <person name="Villanueva L."/>
            <person name="Von Meijenfeldt F.A.B."/>
            <person name="Westbye A.B."/>
            <person name="Yadav S."/>
            <person name="Hopmans E.C."/>
            <person name="Dutilh B.E."/>
            <person name="Sinninghe Damste J.S."/>
        </authorList>
    </citation>
    <scope>NUCLEOTIDE SEQUENCE [LARGE SCALE GENOMIC DNA]</scope>
    <source>
        <strain evidence="3">NIOZ-UU17</strain>
    </source>
</reference>
<accession>A0A8J6NYF0</accession>
<dbReference type="EMBL" id="JACNIG010000171">
    <property type="protein sequence ID" value="MBC8431755.1"/>
    <property type="molecule type" value="Genomic_DNA"/>
</dbReference>
<dbReference type="Pfam" id="PF06114">
    <property type="entry name" value="Peptidase_M78"/>
    <property type="match status" value="1"/>
</dbReference>
<dbReference type="PANTHER" id="PTHR43236:SF1">
    <property type="entry name" value="BLL7220 PROTEIN"/>
    <property type="match status" value="1"/>
</dbReference>
<dbReference type="InterPro" id="IPR010359">
    <property type="entry name" value="IrrE_HExxH"/>
</dbReference>
<name>A0A8J6NYF0_9BACT</name>
<comment type="caution">
    <text evidence="3">The sequence shown here is derived from an EMBL/GenBank/DDBJ whole genome shotgun (WGS) entry which is preliminary data.</text>
</comment>
<feature type="domain" description="HTH cro/C1-type" evidence="2">
    <location>
        <begin position="12"/>
        <end position="66"/>
    </location>
</feature>
<gene>
    <name evidence="3" type="ORF">H8D96_07520</name>
</gene>
<dbReference type="AlphaFoldDB" id="A0A8J6NYF0"/>
<dbReference type="Gene3D" id="1.10.260.40">
    <property type="entry name" value="lambda repressor-like DNA-binding domains"/>
    <property type="match status" value="1"/>
</dbReference>
<proteinExistence type="inferred from homology"/>
<dbReference type="SUPFAM" id="SSF47413">
    <property type="entry name" value="lambda repressor-like DNA-binding domains"/>
    <property type="match status" value="1"/>
</dbReference>
<dbReference type="GO" id="GO:0003677">
    <property type="term" value="F:DNA binding"/>
    <property type="evidence" value="ECO:0007669"/>
    <property type="project" value="InterPro"/>
</dbReference>
<protein>
    <submittedName>
        <fullName evidence="3">ImmA/IrrE family metallo-endopeptidase</fullName>
    </submittedName>
</protein>
<dbReference type="InterPro" id="IPR001387">
    <property type="entry name" value="Cro/C1-type_HTH"/>
</dbReference>
<evidence type="ECO:0000313" key="3">
    <source>
        <dbReference type="EMBL" id="MBC8431755.1"/>
    </source>
</evidence>
<evidence type="ECO:0000259" key="2">
    <source>
        <dbReference type="PROSITE" id="PS50943"/>
    </source>
</evidence>
<dbReference type="Proteomes" id="UP000605201">
    <property type="component" value="Unassembled WGS sequence"/>
</dbReference>
<dbReference type="InterPro" id="IPR010982">
    <property type="entry name" value="Lambda_DNA-bd_dom_sf"/>
</dbReference>